<dbReference type="Pfam" id="PF01063">
    <property type="entry name" value="Aminotran_4"/>
    <property type="match status" value="1"/>
</dbReference>
<dbReference type="EMBL" id="KE504130">
    <property type="protein sequence ID" value="EPT03511.1"/>
    <property type="molecule type" value="Genomic_DNA"/>
</dbReference>
<dbReference type="OrthoDB" id="3218112at2759"/>
<dbReference type="InterPro" id="IPR036038">
    <property type="entry name" value="Aminotransferase-like"/>
</dbReference>
<organism evidence="2 3">
    <name type="scientific">Fomitopsis schrenkii</name>
    <name type="common">Brown rot fungus</name>
    <dbReference type="NCBI Taxonomy" id="2126942"/>
    <lineage>
        <taxon>Eukaryota</taxon>
        <taxon>Fungi</taxon>
        <taxon>Dikarya</taxon>
        <taxon>Basidiomycota</taxon>
        <taxon>Agaricomycotina</taxon>
        <taxon>Agaricomycetes</taxon>
        <taxon>Polyporales</taxon>
        <taxon>Fomitopsis</taxon>
    </lineage>
</organism>
<dbReference type="Gene3D" id="3.30.710.10">
    <property type="entry name" value="Potassium Channel Kv1.1, Chain A"/>
    <property type="match status" value="1"/>
</dbReference>
<gene>
    <name evidence="2" type="ORF">FOMPIDRAFT_1014742</name>
</gene>
<dbReference type="STRING" id="743788.S8FQG4"/>
<dbReference type="InParanoid" id="S8FQG4"/>
<evidence type="ECO:0000313" key="3">
    <source>
        <dbReference type="Proteomes" id="UP000015241"/>
    </source>
</evidence>
<evidence type="ECO:0000259" key="1">
    <source>
        <dbReference type="PROSITE" id="PS50097"/>
    </source>
</evidence>
<feature type="domain" description="BTB" evidence="1">
    <location>
        <begin position="175"/>
        <end position="243"/>
    </location>
</feature>
<dbReference type="Proteomes" id="UP000015241">
    <property type="component" value="Unassembled WGS sequence"/>
</dbReference>
<dbReference type="InterPro" id="IPR001544">
    <property type="entry name" value="Aminotrans_IV"/>
</dbReference>
<dbReference type="eggNOG" id="ENOG502SPSS">
    <property type="taxonomic scope" value="Eukaryota"/>
</dbReference>
<evidence type="ECO:0000313" key="2">
    <source>
        <dbReference type="EMBL" id="EPT03511.1"/>
    </source>
</evidence>
<dbReference type="InterPro" id="IPR011333">
    <property type="entry name" value="SKP1/BTB/POZ_sf"/>
</dbReference>
<dbReference type="Pfam" id="PF00651">
    <property type="entry name" value="BTB"/>
    <property type="match status" value="1"/>
</dbReference>
<reference evidence="2 3" key="1">
    <citation type="journal article" date="2012" name="Science">
        <title>The Paleozoic origin of enzymatic lignin decomposition reconstructed from 31 fungal genomes.</title>
        <authorList>
            <person name="Floudas D."/>
            <person name="Binder M."/>
            <person name="Riley R."/>
            <person name="Barry K."/>
            <person name="Blanchette R.A."/>
            <person name="Henrissat B."/>
            <person name="Martinez A.T."/>
            <person name="Otillar R."/>
            <person name="Spatafora J.W."/>
            <person name="Yadav J.S."/>
            <person name="Aerts A."/>
            <person name="Benoit I."/>
            <person name="Boyd A."/>
            <person name="Carlson A."/>
            <person name="Copeland A."/>
            <person name="Coutinho P.M."/>
            <person name="de Vries R.P."/>
            <person name="Ferreira P."/>
            <person name="Findley K."/>
            <person name="Foster B."/>
            <person name="Gaskell J."/>
            <person name="Glotzer D."/>
            <person name="Gorecki P."/>
            <person name="Heitman J."/>
            <person name="Hesse C."/>
            <person name="Hori C."/>
            <person name="Igarashi K."/>
            <person name="Jurgens J.A."/>
            <person name="Kallen N."/>
            <person name="Kersten P."/>
            <person name="Kohler A."/>
            <person name="Kuees U."/>
            <person name="Kumar T.K.A."/>
            <person name="Kuo A."/>
            <person name="LaButti K."/>
            <person name="Larrondo L.F."/>
            <person name="Lindquist E."/>
            <person name="Ling A."/>
            <person name="Lombard V."/>
            <person name="Lucas S."/>
            <person name="Lundell T."/>
            <person name="Martin R."/>
            <person name="McLaughlin D.J."/>
            <person name="Morgenstern I."/>
            <person name="Morin E."/>
            <person name="Murat C."/>
            <person name="Nagy L.G."/>
            <person name="Nolan M."/>
            <person name="Ohm R.A."/>
            <person name="Patyshakuliyeva A."/>
            <person name="Rokas A."/>
            <person name="Ruiz-Duenas F.J."/>
            <person name="Sabat G."/>
            <person name="Salamov A."/>
            <person name="Samejima M."/>
            <person name="Schmutz J."/>
            <person name="Slot J.C."/>
            <person name="St John F."/>
            <person name="Stenlid J."/>
            <person name="Sun H."/>
            <person name="Sun S."/>
            <person name="Syed K."/>
            <person name="Tsang A."/>
            <person name="Wiebenga A."/>
            <person name="Young D."/>
            <person name="Pisabarro A."/>
            <person name="Eastwood D.C."/>
            <person name="Martin F."/>
            <person name="Cullen D."/>
            <person name="Grigoriev I.V."/>
            <person name="Hibbett D.S."/>
        </authorList>
    </citation>
    <scope>NUCLEOTIDE SEQUENCE</scope>
    <source>
        <strain evidence="3">FP-58527</strain>
    </source>
</reference>
<dbReference type="PROSITE" id="PS50097">
    <property type="entry name" value="BTB"/>
    <property type="match status" value="1"/>
</dbReference>
<dbReference type="SUPFAM" id="SSF56752">
    <property type="entry name" value="D-aminoacid aminotransferase-like PLP-dependent enzymes"/>
    <property type="match status" value="1"/>
</dbReference>
<dbReference type="SUPFAM" id="SSF54695">
    <property type="entry name" value="POZ domain"/>
    <property type="match status" value="1"/>
</dbReference>
<keyword evidence="3" id="KW-1185">Reference proteome</keyword>
<dbReference type="AlphaFoldDB" id="S8FQG4"/>
<dbReference type="GO" id="GO:0003824">
    <property type="term" value="F:catalytic activity"/>
    <property type="evidence" value="ECO:0007669"/>
    <property type="project" value="InterPro"/>
</dbReference>
<accession>S8FQG4</accession>
<dbReference type="SMART" id="SM00225">
    <property type="entry name" value="BTB"/>
    <property type="match status" value="1"/>
</dbReference>
<sequence length="492" mass="55616">MPSLFTHTKTTYRSMYNAARERVRLPPLPTTLDVDVLLYSPAGEILETSIRNFAVLRRSPAQWVTPRKEVGCLPGVMRRWLLEQGKVVEAQQGELMKDDLREGELVLTFNSVEGCRFGSITRLSPLPFSNALRGRNIGKGCKLRKWSTARSVPLVWPYSESIECKKPIIRPSIYGNVALSARSQDGGVQYFRVHHSVLSRHSPVLADMFAMPPMKDETYDGALHVRMPDNAEDLASFLGVMYDPLGTAYKRFNPNTPVLVAGILKLAKKYECDAICTRIVENLEADWPQTLAQWDARRSECILLRSEHTQQFTGKINGLYLDDRLPEPASAIRVATDYNIHSILPAAFYQLALLSTEADWDEYRANPGKHLRFGARTARWRLLDKCDLLRLVHGQKLLAGHTRAIGSDIFGKRCQRGIKACAKAKTDCWKYFQENAPISMDDPLDILYDCSRLETLFTGLPCAACVQDIATSAEKRRRELWRSLPAIFNLQA</sequence>
<proteinExistence type="predicted"/>
<dbReference type="HOGENOM" id="CLU_554362_0_0_1"/>
<dbReference type="Gene3D" id="3.20.10.10">
    <property type="entry name" value="D-amino Acid Aminotransferase, subunit A, domain 2"/>
    <property type="match status" value="1"/>
</dbReference>
<dbReference type="InterPro" id="IPR043132">
    <property type="entry name" value="BCAT-like_C"/>
</dbReference>
<protein>
    <recommendedName>
        <fullName evidence="1">BTB domain-containing protein</fullName>
    </recommendedName>
</protein>
<dbReference type="InterPro" id="IPR000210">
    <property type="entry name" value="BTB/POZ_dom"/>
</dbReference>
<name>S8FQG4_FOMSC</name>